<comment type="caution">
    <text evidence="2">The sequence shown here is derived from an EMBL/GenBank/DDBJ whole genome shotgun (WGS) entry which is preliminary data.</text>
</comment>
<name>A0A5C7B648_9FLAO</name>
<accession>A0A5C7B648</accession>
<dbReference type="Pfam" id="PF10026">
    <property type="entry name" value="DUF2268"/>
    <property type="match status" value="1"/>
</dbReference>
<organism evidence="2 3">
    <name type="scientific">Psychroserpens burtonensis</name>
    <dbReference type="NCBI Taxonomy" id="49278"/>
    <lineage>
        <taxon>Bacteria</taxon>
        <taxon>Pseudomonadati</taxon>
        <taxon>Bacteroidota</taxon>
        <taxon>Flavobacteriia</taxon>
        <taxon>Flavobacteriales</taxon>
        <taxon>Flavobacteriaceae</taxon>
        <taxon>Psychroserpens</taxon>
    </lineage>
</organism>
<evidence type="ECO:0000313" key="2">
    <source>
        <dbReference type="EMBL" id="TXE16413.1"/>
    </source>
</evidence>
<dbReference type="STRING" id="1123037.GCA_000425305_02473"/>
<dbReference type="InterPro" id="IPR018728">
    <property type="entry name" value="DUF2268"/>
</dbReference>
<dbReference type="Proteomes" id="UP000321938">
    <property type="component" value="Unassembled WGS sequence"/>
</dbReference>
<keyword evidence="3" id="KW-1185">Reference proteome</keyword>
<feature type="domain" description="DUF2268" evidence="1">
    <location>
        <begin position="67"/>
        <end position="238"/>
    </location>
</feature>
<sequence>MQTIKKLTAFIMKRYSLLIYNKYFKKSEYSAIFKDFIASPINNFFELKQSIDRISINKTTIENKIIGAINKSRLSIFNESLTIYVLPVNPNFKQVVAGMSGIIGLTAGSKQIILTIEPDILGWESMLEYAVAHEFNHAYWTNLNFGKSTNWTLLDYLVFEGKGDCFAHSLYPSVIAPWTMALTENQISDLWNTIEPNLQSKDIGLQTEIMFGSNNYPVWSGYSVGYDIVRTALENNKNLKAEY</sequence>
<dbReference type="EMBL" id="VOSB01000018">
    <property type="protein sequence ID" value="TXE16413.1"/>
    <property type="molecule type" value="Genomic_DNA"/>
</dbReference>
<evidence type="ECO:0000313" key="3">
    <source>
        <dbReference type="Proteomes" id="UP000321938"/>
    </source>
</evidence>
<dbReference type="OrthoDB" id="1437293at2"/>
<dbReference type="AlphaFoldDB" id="A0A5C7B648"/>
<reference evidence="2 3" key="1">
    <citation type="submission" date="2019-08" db="EMBL/GenBank/DDBJ databases">
        <title>Genome of Psychroserpens burtonensis ACAM 167.</title>
        <authorList>
            <person name="Bowman J.P."/>
        </authorList>
    </citation>
    <scope>NUCLEOTIDE SEQUENCE [LARGE SCALE GENOMIC DNA]</scope>
    <source>
        <strain evidence="2 3">ACAM 167</strain>
    </source>
</reference>
<proteinExistence type="predicted"/>
<evidence type="ECO:0000259" key="1">
    <source>
        <dbReference type="Pfam" id="PF10026"/>
    </source>
</evidence>
<gene>
    <name evidence="2" type="ORF">ES692_12855</name>
</gene>
<protein>
    <recommendedName>
        <fullName evidence="1">DUF2268 domain-containing protein</fullName>
    </recommendedName>
</protein>